<dbReference type="AlphaFoldDB" id="B1G6E5"/>
<accession>B1G6E5</accession>
<organism evidence="2 3">
    <name type="scientific">Paraburkholderia graminis (strain ATCC 700544 / DSM 17151 / LMG 18924 / NCIMB 13744 / C4D1M)</name>
    <dbReference type="NCBI Taxonomy" id="396598"/>
    <lineage>
        <taxon>Bacteria</taxon>
        <taxon>Pseudomonadati</taxon>
        <taxon>Pseudomonadota</taxon>
        <taxon>Betaproteobacteria</taxon>
        <taxon>Burkholderiales</taxon>
        <taxon>Burkholderiaceae</taxon>
        <taxon>Paraburkholderia</taxon>
    </lineage>
</organism>
<dbReference type="PANTHER" id="PTHR43364:SF5">
    <property type="entry name" value="REDUCTASE"/>
    <property type="match status" value="1"/>
</dbReference>
<sequence length="100" mass="11079">MKKASESTRRGFKEKVERFRPNLEAYEALCESLGEKPADIATAWLLHDPIVTAPIVGPRVVDQLTASLHALEIELPQETLDQLDKIWPGPGGEAPVAYAW</sequence>
<keyword evidence="3" id="KW-1185">Reference proteome</keyword>
<gene>
    <name evidence="2" type="ORF">BgramDRAFT_4937</name>
</gene>
<proteinExistence type="predicted"/>
<dbReference type="SUPFAM" id="SSF51430">
    <property type="entry name" value="NAD(P)-linked oxidoreductase"/>
    <property type="match status" value="1"/>
</dbReference>
<name>B1G6E5_PARG4</name>
<comment type="caution">
    <text evidence="2">The sequence shown here is derived from an EMBL/GenBank/DDBJ whole genome shotgun (WGS) entry which is preliminary data.</text>
</comment>
<dbReference type="InterPro" id="IPR036812">
    <property type="entry name" value="NAD(P)_OxRdtase_dom_sf"/>
</dbReference>
<evidence type="ECO:0000259" key="1">
    <source>
        <dbReference type="Pfam" id="PF00248"/>
    </source>
</evidence>
<protein>
    <submittedName>
        <fullName evidence="2">Sugar-phosphate dehydrogenase</fullName>
    </submittedName>
</protein>
<dbReference type="Proteomes" id="UP000005045">
    <property type="component" value="Unassembled WGS sequence"/>
</dbReference>
<dbReference type="InterPro" id="IPR023210">
    <property type="entry name" value="NADP_OxRdtase_dom"/>
</dbReference>
<dbReference type="Pfam" id="PF00248">
    <property type="entry name" value="Aldo_ket_red"/>
    <property type="match status" value="1"/>
</dbReference>
<dbReference type="Gene3D" id="3.20.20.100">
    <property type="entry name" value="NADP-dependent oxidoreductase domain"/>
    <property type="match status" value="1"/>
</dbReference>
<reference evidence="2 3" key="1">
    <citation type="submission" date="2008-03" db="EMBL/GenBank/DDBJ databases">
        <title>Sequencing of the draft genome and assembly of Burkholderia graminis C4D1M.</title>
        <authorList>
            <consortium name="US DOE Joint Genome Institute (JGI-PGF)"/>
            <person name="Copeland A."/>
            <person name="Lucas S."/>
            <person name="Lapidus A."/>
            <person name="Glavina del Rio T."/>
            <person name="Dalin E."/>
            <person name="Tice H."/>
            <person name="Bruce D."/>
            <person name="Goodwin L."/>
            <person name="Pitluck S."/>
            <person name="Larimer F."/>
            <person name="Land M.L."/>
            <person name="Hauser L."/>
            <person name="Tiedje J."/>
            <person name="Richardson P."/>
        </authorList>
    </citation>
    <scope>NUCLEOTIDE SEQUENCE [LARGE SCALE GENOMIC DNA]</scope>
    <source>
        <strain evidence="3">ATCC 700544 / DSM 17151 / LMG 18924 / NCIMB 13744 / C4D1M</strain>
    </source>
</reference>
<feature type="domain" description="NADP-dependent oxidoreductase" evidence="1">
    <location>
        <begin position="7"/>
        <end position="87"/>
    </location>
</feature>
<dbReference type="InterPro" id="IPR050523">
    <property type="entry name" value="AKR_Detox_Biosynth"/>
</dbReference>
<dbReference type="GO" id="GO:0005829">
    <property type="term" value="C:cytosol"/>
    <property type="evidence" value="ECO:0007669"/>
    <property type="project" value="TreeGrafter"/>
</dbReference>
<dbReference type="EMBL" id="ABLD01000019">
    <property type="protein sequence ID" value="EDT08255.1"/>
    <property type="molecule type" value="Genomic_DNA"/>
</dbReference>
<evidence type="ECO:0000313" key="3">
    <source>
        <dbReference type="Proteomes" id="UP000005045"/>
    </source>
</evidence>
<evidence type="ECO:0000313" key="2">
    <source>
        <dbReference type="EMBL" id="EDT08255.1"/>
    </source>
</evidence>
<dbReference type="PANTHER" id="PTHR43364">
    <property type="entry name" value="NADH-SPECIFIC METHYLGLYOXAL REDUCTASE-RELATED"/>
    <property type="match status" value="1"/>
</dbReference>